<evidence type="ECO:0000313" key="2">
    <source>
        <dbReference type="EMBL" id="BDD01665.1"/>
    </source>
</evidence>
<sequence length="410" mass="46409">MSILNKLKRKLGEMALNNLPRNTSLKPTGYFDAFSGYFAKFPESKVKVFAIYPSLTTKLVVDKAFYDAFSSFTKYDPAVESGDNVTLSCTTDYKLAVIPYGRIIANNVSMVAVITEENQLLSEVSLQYDVDREAKGKDSLVFRRKYFSTPLFINGTVFNMLGGGGTINNIGHWMLDALARLNFLKEAGLFDEVDYFLVPNFAHEFQKESLQLFGIAPERIVVADGETHFQAERLISTSHPRGARSYLVPHWLISFYQNTIGEKAKALNTNYPSKIYVSRRDSKLRGIENEDQLISFLESEGYTTLEMSKYSLLEKVAIFQQAESIIGMSGAGLIGLLFANRGMQFLELFPRGFVHSLYYNIANFLDMDYQYLICDSASKSEDIKKAQLEDIRVDISDIKKITDGWKVPKY</sequence>
<gene>
    <name evidence="2" type="ORF">PEPS_39450</name>
</gene>
<geneLocation type="plasmid" evidence="2 3">
    <name>pPP3</name>
</geneLocation>
<proteinExistence type="predicted"/>
<evidence type="ECO:0000259" key="1">
    <source>
        <dbReference type="Pfam" id="PF04577"/>
    </source>
</evidence>
<dbReference type="EMBL" id="AP025295">
    <property type="protein sequence ID" value="BDD01665.1"/>
    <property type="molecule type" value="Genomic_DNA"/>
</dbReference>
<feature type="domain" description="Glycosyltransferase 61 catalytic" evidence="1">
    <location>
        <begin position="171"/>
        <end position="343"/>
    </location>
</feature>
<keyword evidence="2" id="KW-0614">Plasmid</keyword>
<reference evidence="2 3" key="1">
    <citation type="submission" date="2021-12" db="EMBL/GenBank/DDBJ databases">
        <title>Genome sequencing of bacteria with rrn-lacking chromosome and rrn-plasmid.</title>
        <authorList>
            <person name="Anda M."/>
            <person name="Iwasaki W."/>
        </authorList>
    </citation>
    <scope>NUCLEOTIDE SEQUENCE [LARGE SCALE GENOMIC DNA]</scope>
    <source>
        <strain evidence="2 3">NBRC 101262</strain>
        <plasmid evidence="2 3">pPP3</plasmid>
    </source>
</reference>
<keyword evidence="3" id="KW-1185">Reference proteome</keyword>
<evidence type="ECO:0000313" key="3">
    <source>
        <dbReference type="Proteomes" id="UP001354989"/>
    </source>
</evidence>
<organism evidence="2 3">
    <name type="scientific">Persicobacter psychrovividus</name>
    <dbReference type="NCBI Taxonomy" id="387638"/>
    <lineage>
        <taxon>Bacteria</taxon>
        <taxon>Pseudomonadati</taxon>
        <taxon>Bacteroidota</taxon>
        <taxon>Cytophagia</taxon>
        <taxon>Cytophagales</taxon>
        <taxon>Persicobacteraceae</taxon>
        <taxon>Persicobacter</taxon>
    </lineage>
</organism>
<dbReference type="Pfam" id="PF04577">
    <property type="entry name" value="Glyco_transf_61"/>
    <property type="match status" value="1"/>
</dbReference>
<dbReference type="RefSeq" id="WP_338399076.1">
    <property type="nucleotide sequence ID" value="NZ_AP025295.1"/>
</dbReference>
<protein>
    <recommendedName>
        <fullName evidence="1">Glycosyltransferase 61 catalytic domain-containing protein</fullName>
    </recommendedName>
</protein>
<dbReference type="Proteomes" id="UP001354989">
    <property type="component" value="Plasmid pPP3"/>
</dbReference>
<accession>A0ABM7VKY1</accession>
<name>A0ABM7VKY1_9BACT</name>
<dbReference type="InterPro" id="IPR049625">
    <property type="entry name" value="Glyco_transf_61_cat"/>
</dbReference>